<proteinExistence type="predicted"/>
<evidence type="ECO:0000313" key="5">
    <source>
        <dbReference type="Proteomes" id="UP000030746"/>
    </source>
</evidence>
<dbReference type="InterPro" id="IPR012677">
    <property type="entry name" value="Nucleotide-bd_a/b_plait_sf"/>
</dbReference>
<dbReference type="SMART" id="SM00360">
    <property type="entry name" value="RRM"/>
    <property type="match status" value="1"/>
</dbReference>
<feature type="compositionally biased region" description="Low complexity" evidence="1">
    <location>
        <begin position="247"/>
        <end position="265"/>
    </location>
</feature>
<sequence>MVLLDLIRHKIYDESFNFHCQILVESLPFISNLNTGSIYRCLINANIIYILIIGCVFVRLHSKERQFNLRLIIILKCLSSQEMGVIYSFQIKGGKALLKLIMQQAGSTVDSHWAAGGGDNHNSWGEDGGWSQGPKVTGSGWTDTGPSENGQDIGTWHNPQRSDQNWSQTTNSVIVDSTDKEAWPSIRPGETVSDSCDDISSANQSTVITSSTNQGQNINLSNVSSAMQSQSASSPWGAPSTFSGIESNPWGSGNSPSPSASNQNSLGWTSSNPHPSLSVNNQGHNMQTGTSSAGSDNISISKNLNPSLSLGWASTTQGQGVHRPQNSMQLPTSNGNSVHGMLPSISGAQQSGPAVGSSRSTSNPWPSSSFGELSNFSKSNDSGWSTSNAVMNNGASAGKDSRGNNEPNTDSGSSVWGKSSGFGASGWDQNPSNNKPPVSGSQWENGNTKSQWGENPSGAAKSQGTGNNPEQLSWAQAACKGLPPTSNSGNDKIIPEQPVSQQTLEMARVIDCHDGWGRKPVCQNSSWDLEVAKSSQTPRVDDGGAANVWDNNNGTAIWESSRDNQNRVPGGWNGATSGPQWNKDKESNQWSGPGGGGSENNPMSGGGGSEGSIGNWNVPDTTNPNVWGGKTETGSWKDTSSWEDTRQQDGTAHWAGGEMVKPKSWSSTPSTPSTPITPGIIQKEDWNKGVNQVNAPGSRPGGWGNPSNSDRVDDGTSIWAGNAQHQARASGWGDTGSQWNPTVGAKSKSSWDEGDSWNSANRKPDWTDDRGGWGCVDVGYWNDVPNENSTWSSASGWKNKQAVKMPANKFPPSVGFHPNNQMRVRLLEQLVSMGFKKEDAQNALISNNMNYEGALAELANTAKKDNDMDVFHAKTKPGILPDSGLNNISENHLESNPHVPNFPVQNTPFQNAQVPNQPFMSMYDQSKLGNTLPTSSPNPMNSSINPALQPKFMPQQKLPQLQQAPSLSPTQGPMTRSQAPDLNSTHFQMFRQQLLKQLNMAVQSGLISPQLLVAQPLPRNILQLLQQLLECQNFLQQLIKQQVMVQKNKGMQPNQQLNTPMIAKIKQQILNIQKQISQAEAQIKPSQPQNQDVVSMIQTELNSLSINNSTMTPPQPQSRLNQWKTGNGDNDADNLNKAVGSKPMHQSQSSPNLGRFDELSGLNISGDTTWSTHASSTSQNWPSTSEGTTIQADSKPSMDNKESLNLATLTDVIPEFIPGKPWQGFSNKNVEDDPHITPGSFQRSFSVNVVKDDALDNLSAQKNMTSSDWSKSTNSKNWSIGEVGGTDWNSGIHGTSGRQPPGLSLQGNKTNNWQRQNSWAGRTDNSAFTPVGNWDKKAHRIIIKNISQQTDGNLLRTLCLQHGSLTGFQPIPQIGCVIVSYSTKEDAMKAQRALNSLPINNSTLYADFISEEDVERLASNSTISMNLSTTSQWSQNHHQQPQQQQLNVGGNSSSTWSTTPTPYLPTSGSGNMWSSGLWGATADDHNSNPLNILGGQSM</sequence>
<reference evidence="4 5" key="1">
    <citation type="journal article" date="2013" name="Nature">
        <title>Insights into bilaterian evolution from three spiralian genomes.</title>
        <authorList>
            <person name="Simakov O."/>
            <person name="Marletaz F."/>
            <person name="Cho S.J."/>
            <person name="Edsinger-Gonzales E."/>
            <person name="Havlak P."/>
            <person name="Hellsten U."/>
            <person name="Kuo D.H."/>
            <person name="Larsson T."/>
            <person name="Lv J."/>
            <person name="Arendt D."/>
            <person name="Savage R."/>
            <person name="Osoegawa K."/>
            <person name="de Jong P."/>
            <person name="Grimwood J."/>
            <person name="Chapman J.A."/>
            <person name="Shapiro H."/>
            <person name="Aerts A."/>
            <person name="Otillar R.P."/>
            <person name="Terry A.Y."/>
            <person name="Boore J.L."/>
            <person name="Grigoriev I.V."/>
            <person name="Lindberg D.R."/>
            <person name="Seaver E.C."/>
            <person name="Weisblat D.A."/>
            <person name="Putnam N.H."/>
            <person name="Rokhsar D.S."/>
        </authorList>
    </citation>
    <scope>NUCLEOTIDE SEQUENCE [LARGE SCALE GENOMIC DNA]</scope>
</reference>
<feature type="region of interest" description="Disordered" evidence="1">
    <location>
        <begin position="223"/>
        <end position="470"/>
    </location>
</feature>
<dbReference type="KEGG" id="lgi:LOTGIDRAFT_155537"/>
<accession>V4B6M2</accession>
<keyword evidence="2" id="KW-0472">Membrane</keyword>
<dbReference type="EMBL" id="KB203566">
    <property type="protein sequence ID" value="ESO84209.1"/>
    <property type="molecule type" value="Genomic_DNA"/>
</dbReference>
<evidence type="ECO:0000256" key="2">
    <source>
        <dbReference type="SAM" id="Phobius"/>
    </source>
</evidence>
<dbReference type="PANTHER" id="PTHR13020:SF25">
    <property type="entry name" value="PROTEIN GAWKY"/>
    <property type="match status" value="1"/>
</dbReference>
<feature type="compositionally biased region" description="Polar residues" evidence="1">
    <location>
        <begin position="1287"/>
        <end position="1298"/>
    </location>
</feature>
<dbReference type="RefSeq" id="XP_009065330.1">
    <property type="nucleotide sequence ID" value="XM_009067082.1"/>
</dbReference>
<feature type="region of interest" description="Disordered" evidence="1">
    <location>
        <begin position="959"/>
        <end position="980"/>
    </location>
</feature>
<feature type="compositionally biased region" description="Low complexity" evidence="1">
    <location>
        <begin position="959"/>
        <end position="971"/>
    </location>
</feature>
<feature type="compositionally biased region" description="Polar residues" evidence="1">
    <location>
        <begin position="1106"/>
        <end position="1128"/>
    </location>
</feature>
<evidence type="ECO:0000313" key="4">
    <source>
        <dbReference type="EMBL" id="ESO84209.1"/>
    </source>
</evidence>
<dbReference type="GO" id="GO:0060213">
    <property type="term" value="P:positive regulation of nuclear-transcribed mRNA poly(A) tail shortening"/>
    <property type="evidence" value="ECO:0007669"/>
    <property type="project" value="TreeGrafter"/>
</dbReference>
<dbReference type="Gene3D" id="3.30.70.330">
    <property type="match status" value="1"/>
</dbReference>
<feature type="compositionally biased region" description="Low complexity" evidence="1">
    <location>
        <begin position="357"/>
        <end position="369"/>
    </location>
</feature>
<dbReference type="OMA" id="DSQANTW"/>
<dbReference type="GO" id="GO:0003723">
    <property type="term" value="F:RNA binding"/>
    <property type="evidence" value="ECO:0007669"/>
    <property type="project" value="InterPro"/>
</dbReference>
<dbReference type="OrthoDB" id="5919166at2759"/>
<dbReference type="CTD" id="20236739"/>
<dbReference type="GO" id="GO:0035195">
    <property type="term" value="P:miRNA-mediated post-transcriptional gene silencing"/>
    <property type="evidence" value="ECO:0007669"/>
    <property type="project" value="TreeGrafter"/>
</dbReference>
<feature type="compositionally biased region" description="Polar residues" evidence="1">
    <location>
        <begin position="266"/>
        <end position="337"/>
    </location>
</feature>
<feature type="compositionally biased region" description="Polar residues" evidence="1">
    <location>
        <begin position="404"/>
        <end position="417"/>
    </location>
</feature>
<feature type="compositionally biased region" description="Polar residues" evidence="1">
    <location>
        <begin position="370"/>
        <end position="395"/>
    </location>
</feature>
<feature type="compositionally biased region" description="Polar residues" evidence="1">
    <location>
        <begin position="427"/>
        <end position="470"/>
    </location>
</feature>
<feature type="region of interest" description="Disordered" evidence="1">
    <location>
        <begin position="127"/>
        <end position="199"/>
    </location>
</feature>
<dbReference type="InterPro" id="IPR009060">
    <property type="entry name" value="UBA-like_sf"/>
</dbReference>
<dbReference type="Gene3D" id="1.10.8.10">
    <property type="entry name" value="DNA helicase RuvA subunit, C-terminal domain"/>
    <property type="match status" value="1"/>
</dbReference>
<dbReference type="HOGENOM" id="CLU_248822_0_0_1"/>
<gene>
    <name evidence="4" type="ORF">LOTGIDRAFT_155537</name>
</gene>
<evidence type="ECO:0000256" key="1">
    <source>
        <dbReference type="SAM" id="MobiDB-lite"/>
    </source>
</evidence>
<dbReference type="PANTHER" id="PTHR13020">
    <property type="entry name" value="TRINUCLEOTIDE REPEAT-CONTAINING GENE 6"/>
    <property type="match status" value="1"/>
</dbReference>
<dbReference type="GeneID" id="20236739"/>
<keyword evidence="2" id="KW-0812">Transmembrane</keyword>
<organism evidence="4 5">
    <name type="scientific">Lottia gigantea</name>
    <name type="common">Giant owl limpet</name>
    <dbReference type="NCBI Taxonomy" id="225164"/>
    <lineage>
        <taxon>Eukaryota</taxon>
        <taxon>Metazoa</taxon>
        <taxon>Spiralia</taxon>
        <taxon>Lophotrochozoa</taxon>
        <taxon>Mollusca</taxon>
        <taxon>Gastropoda</taxon>
        <taxon>Patellogastropoda</taxon>
        <taxon>Lottioidea</taxon>
        <taxon>Lottiidae</taxon>
        <taxon>Lottia</taxon>
    </lineage>
</organism>
<dbReference type="GO" id="GO:0000932">
    <property type="term" value="C:P-body"/>
    <property type="evidence" value="ECO:0007669"/>
    <property type="project" value="TreeGrafter"/>
</dbReference>
<feature type="compositionally biased region" description="Polar residues" evidence="1">
    <location>
        <begin position="139"/>
        <end position="175"/>
    </location>
</feature>
<dbReference type="SUPFAM" id="SSF54928">
    <property type="entry name" value="RNA-binding domain, RBD"/>
    <property type="match status" value="1"/>
</dbReference>
<feature type="transmembrane region" description="Helical" evidence="2">
    <location>
        <begin position="37"/>
        <end position="60"/>
    </location>
</feature>
<dbReference type="STRING" id="225164.V4B6M2"/>
<feature type="domain" description="UBA" evidence="3">
    <location>
        <begin position="817"/>
        <end position="861"/>
    </location>
</feature>
<dbReference type="InterPro" id="IPR052068">
    <property type="entry name" value="GW182_domain"/>
</dbReference>
<feature type="region of interest" description="Disordered" evidence="1">
    <location>
        <begin position="1106"/>
        <end position="1200"/>
    </location>
</feature>
<feature type="compositionally biased region" description="Low complexity" evidence="1">
    <location>
        <begin position="1431"/>
        <end position="1465"/>
    </location>
</feature>
<feature type="compositionally biased region" description="Low complexity" evidence="1">
    <location>
        <begin position="224"/>
        <end position="234"/>
    </location>
</feature>
<dbReference type="PROSITE" id="PS50030">
    <property type="entry name" value="UBA"/>
    <property type="match status" value="1"/>
</dbReference>
<dbReference type="InterPro" id="IPR000504">
    <property type="entry name" value="RRM_dom"/>
</dbReference>
<keyword evidence="2" id="KW-1133">Transmembrane helix</keyword>
<feature type="compositionally biased region" description="Gly residues" evidence="1">
    <location>
        <begin position="592"/>
        <end position="611"/>
    </location>
</feature>
<feature type="compositionally biased region" description="Polar residues" evidence="1">
    <location>
        <begin position="1162"/>
        <end position="1194"/>
    </location>
</feature>
<dbReference type="SUPFAM" id="SSF46934">
    <property type="entry name" value="UBA-like"/>
    <property type="match status" value="1"/>
</dbReference>
<feature type="compositionally biased region" description="Low complexity" evidence="1">
    <location>
        <begin position="666"/>
        <end position="678"/>
    </location>
</feature>
<dbReference type="InterPro" id="IPR035979">
    <property type="entry name" value="RBD_domain_sf"/>
</dbReference>
<name>V4B6M2_LOTGI</name>
<dbReference type="Proteomes" id="UP000030746">
    <property type="component" value="Unassembled WGS sequence"/>
</dbReference>
<protein>
    <recommendedName>
        <fullName evidence="3">UBA domain-containing protein</fullName>
    </recommendedName>
</protein>
<feature type="region of interest" description="Disordered" evidence="1">
    <location>
        <begin position="1287"/>
        <end position="1306"/>
    </location>
</feature>
<feature type="region of interest" description="Disordered" evidence="1">
    <location>
        <begin position="559"/>
        <end position="768"/>
    </location>
</feature>
<dbReference type="InterPro" id="IPR015940">
    <property type="entry name" value="UBA"/>
</dbReference>
<evidence type="ECO:0000259" key="3">
    <source>
        <dbReference type="PROSITE" id="PS50030"/>
    </source>
</evidence>
<keyword evidence="5" id="KW-1185">Reference proteome</keyword>
<dbReference type="GO" id="GO:0005654">
    <property type="term" value="C:nucleoplasm"/>
    <property type="evidence" value="ECO:0007669"/>
    <property type="project" value="TreeGrafter"/>
</dbReference>
<feature type="region of interest" description="Disordered" evidence="1">
    <location>
        <begin position="1430"/>
        <end position="1465"/>
    </location>
</feature>